<sequence length="62" mass="7286">LLTAEQVYQLETYSLPDMYNRLRPNLVTLVDGFDFHDNELDSCLGRYDGQVYEALMERARLN</sequence>
<dbReference type="GO" id="GO:0005504">
    <property type="term" value="F:fatty acid binding"/>
    <property type="evidence" value="ECO:0007669"/>
    <property type="project" value="TreeGrafter"/>
</dbReference>
<feature type="non-terminal residue" evidence="5">
    <location>
        <position position="1"/>
    </location>
</feature>
<dbReference type="Pfam" id="PF01756">
    <property type="entry name" value="ACOX"/>
    <property type="match status" value="1"/>
</dbReference>
<keyword evidence="3" id="KW-0560">Oxidoreductase</keyword>
<feature type="non-terminal residue" evidence="5">
    <location>
        <position position="62"/>
    </location>
</feature>
<dbReference type="GO" id="GO:0003997">
    <property type="term" value="F:acyl-CoA oxidase activity"/>
    <property type="evidence" value="ECO:0007669"/>
    <property type="project" value="InterPro"/>
</dbReference>
<feature type="domain" description="Acyl-CoA oxidase C-terminal" evidence="4">
    <location>
        <begin position="2"/>
        <end position="60"/>
    </location>
</feature>
<evidence type="ECO:0000313" key="5">
    <source>
        <dbReference type="EMBL" id="CAF4741856.1"/>
    </source>
</evidence>
<evidence type="ECO:0000313" key="6">
    <source>
        <dbReference type="Proteomes" id="UP000681720"/>
    </source>
</evidence>
<dbReference type="InterPro" id="IPR002655">
    <property type="entry name" value="Acyl-CoA_oxidase_C"/>
</dbReference>
<protein>
    <recommendedName>
        <fullName evidence="4">Acyl-CoA oxidase C-terminal domain-containing protein</fullName>
    </recommendedName>
</protein>
<evidence type="ECO:0000256" key="2">
    <source>
        <dbReference type="ARBA" id="ARBA00006288"/>
    </source>
</evidence>
<dbReference type="GO" id="GO:0071949">
    <property type="term" value="F:FAD binding"/>
    <property type="evidence" value="ECO:0007669"/>
    <property type="project" value="InterPro"/>
</dbReference>
<dbReference type="EMBL" id="CAJOBJ010135908">
    <property type="protein sequence ID" value="CAF4741856.1"/>
    <property type="molecule type" value="Genomic_DNA"/>
</dbReference>
<dbReference type="GO" id="GO:0033540">
    <property type="term" value="P:fatty acid beta-oxidation using acyl-CoA oxidase"/>
    <property type="evidence" value="ECO:0007669"/>
    <property type="project" value="TreeGrafter"/>
</dbReference>
<organism evidence="5 6">
    <name type="scientific">Rotaria magnacalcarata</name>
    <dbReference type="NCBI Taxonomy" id="392030"/>
    <lineage>
        <taxon>Eukaryota</taxon>
        <taxon>Metazoa</taxon>
        <taxon>Spiralia</taxon>
        <taxon>Gnathifera</taxon>
        <taxon>Rotifera</taxon>
        <taxon>Eurotatoria</taxon>
        <taxon>Bdelloidea</taxon>
        <taxon>Philodinida</taxon>
        <taxon>Philodinidae</taxon>
        <taxon>Rotaria</taxon>
    </lineage>
</organism>
<dbReference type="InterPro" id="IPR012258">
    <property type="entry name" value="Acyl-CoA_oxidase"/>
</dbReference>
<comment type="pathway">
    <text evidence="1">Lipid metabolism; peroxisomal fatty acid beta-oxidation.</text>
</comment>
<dbReference type="GO" id="GO:0055088">
    <property type="term" value="P:lipid homeostasis"/>
    <property type="evidence" value="ECO:0007669"/>
    <property type="project" value="TreeGrafter"/>
</dbReference>
<dbReference type="PANTHER" id="PTHR10909:SF250">
    <property type="entry name" value="PEROXISOMAL ACYL-COENZYME A OXIDASE 1"/>
    <property type="match status" value="1"/>
</dbReference>
<dbReference type="SUPFAM" id="SSF47203">
    <property type="entry name" value="Acyl-CoA dehydrogenase C-terminal domain-like"/>
    <property type="match status" value="1"/>
</dbReference>
<evidence type="ECO:0000259" key="4">
    <source>
        <dbReference type="Pfam" id="PF01756"/>
    </source>
</evidence>
<evidence type="ECO:0000256" key="3">
    <source>
        <dbReference type="ARBA" id="ARBA00023002"/>
    </source>
</evidence>
<evidence type="ECO:0000256" key="1">
    <source>
        <dbReference type="ARBA" id="ARBA00004846"/>
    </source>
</evidence>
<gene>
    <name evidence="5" type="ORF">GIL414_LOCUS44760</name>
</gene>
<accession>A0A8S3AJL9</accession>
<dbReference type="GO" id="GO:0005777">
    <property type="term" value="C:peroxisome"/>
    <property type="evidence" value="ECO:0007669"/>
    <property type="project" value="InterPro"/>
</dbReference>
<comment type="similarity">
    <text evidence="2">Belongs to the acyl-CoA oxidase family.</text>
</comment>
<dbReference type="InterPro" id="IPR036250">
    <property type="entry name" value="AcylCo_DH-like_C"/>
</dbReference>
<comment type="caution">
    <text evidence="5">The sequence shown here is derived from an EMBL/GenBank/DDBJ whole genome shotgun (WGS) entry which is preliminary data.</text>
</comment>
<dbReference type="Proteomes" id="UP000681720">
    <property type="component" value="Unassembled WGS sequence"/>
</dbReference>
<dbReference type="PANTHER" id="PTHR10909">
    <property type="entry name" value="ELECTRON TRANSPORT OXIDOREDUCTASE"/>
    <property type="match status" value="1"/>
</dbReference>
<reference evidence="5" key="1">
    <citation type="submission" date="2021-02" db="EMBL/GenBank/DDBJ databases">
        <authorList>
            <person name="Nowell W R."/>
        </authorList>
    </citation>
    <scope>NUCLEOTIDE SEQUENCE</scope>
</reference>
<proteinExistence type="inferred from homology"/>
<dbReference type="AlphaFoldDB" id="A0A8S3AJL9"/>
<name>A0A8S3AJL9_9BILA</name>